<dbReference type="InterPro" id="IPR002168">
    <property type="entry name" value="Lipase_GDXG_HIS_AS"/>
</dbReference>
<comment type="similarity">
    <text evidence="1 4">Belongs to the type-B carboxylesterase/lipase family.</text>
</comment>
<name>A0ABS9CF70_9BACT</name>
<dbReference type="SUPFAM" id="SSF53474">
    <property type="entry name" value="alpha/beta-Hydrolases"/>
    <property type="match status" value="1"/>
</dbReference>
<evidence type="ECO:0000259" key="6">
    <source>
        <dbReference type="Pfam" id="PF00135"/>
    </source>
</evidence>
<dbReference type="InterPro" id="IPR050309">
    <property type="entry name" value="Type-B_Carboxylest/Lipase"/>
</dbReference>
<keyword evidence="3 4" id="KW-0378">Hydrolase</keyword>
<organism evidence="7 8">
    <name type="scientific">Xylanibacter brevis</name>
    <dbReference type="NCBI Taxonomy" id="83231"/>
    <lineage>
        <taxon>Bacteria</taxon>
        <taxon>Pseudomonadati</taxon>
        <taxon>Bacteroidota</taxon>
        <taxon>Bacteroidia</taxon>
        <taxon>Bacteroidales</taxon>
        <taxon>Prevotellaceae</taxon>
        <taxon>Xylanibacter</taxon>
    </lineage>
</organism>
<dbReference type="PROSITE" id="PS00122">
    <property type="entry name" value="CARBOXYLESTERASE_B_1"/>
    <property type="match status" value="1"/>
</dbReference>
<feature type="domain" description="Carboxylesterase type B" evidence="6">
    <location>
        <begin position="27"/>
        <end position="501"/>
    </location>
</feature>
<comment type="caution">
    <text evidence="7">The sequence shown here is derived from an EMBL/GenBank/DDBJ whole genome shotgun (WGS) entry which is preliminary data.</text>
</comment>
<sequence>MKNKWFILVCALLAIETSATAQLLRTNVAQGEIEGVSRNGHALYMNIPYAEAPIGNLRWKAPVPKKPWTGVYKADKWGNRPPQPTDPNQNGNEIPMSEDCLYLSVETPAKSSDERLPVFVMIHGGGFLTGSYSGTQESFVREGIVYVSIEYRLGALGFMSHPELSKEAGGLSGNYGILDQIEALRWVHNNIAAFGGDPEKVTIAGESAGAISVSILCASPLTKGLFRAAICESGSSFWPVGEKRDGNVAVCTVRSAEQAGIGFQKRLGKKNLKQMRKVPFQQLVDNAQPDTFWPVVDGHAIIDDQYKLYEAGQYNDVDILIGTNSDEGSLFAFPMPVEAYQKRVKDIYGDWADRLLEIYPATNEQEACFALSDIFRDGSFAWGTYAWANLQTKTGKGRVYMYYFDQDSENTILRSKRGGASHVAEMPFIYGFSFKGGRMTDTERHMQQIMSRYWINFTKTGNPNGDSLPYWTTYKQDKPTVMIIHEGFHLDRLPNQRQMDFFEAFFKSRRK</sequence>
<accession>A0ABS9CF70</accession>
<comment type="similarity">
    <text evidence="2">Belongs to the 'GDXG' lipolytic enzyme family.</text>
</comment>
<protein>
    <recommendedName>
        <fullName evidence="4">Carboxylic ester hydrolase</fullName>
        <ecNumber evidence="4">3.1.1.-</ecNumber>
    </recommendedName>
</protein>
<evidence type="ECO:0000256" key="2">
    <source>
        <dbReference type="ARBA" id="ARBA00010515"/>
    </source>
</evidence>
<feature type="region of interest" description="Disordered" evidence="5">
    <location>
        <begin position="74"/>
        <end position="93"/>
    </location>
</feature>
<keyword evidence="8" id="KW-1185">Reference proteome</keyword>
<dbReference type="PROSITE" id="PS01173">
    <property type="entry name" value="LIPASE_GDXG_HIS"/>
    <property type="match status" value="1"/>
</dbReference>
<feature type="chain" id="PRO_5044970987" description="Carboxylic ester hydrolase" evidence="4">
    <location>
        <begin position="22"/>
        <end position="511"/>
    </location>
</feature>
<reference evidence="7 8" key="1">
    <citation type="submission" date="2020-12" db="EMBL/GenBank/DDBJ databases">
        <title>Whole genome sequences of gut porcine anaerobes.</title>
        <authorList>
            <person name="Kubasova T."/>
            <person name="Jahodarova E."/>
            <person name="Rychlik I."/>
        </authorList>
    </citation>
    <scope>NUCLEOTIDE SEQUENCE [LARGE SCALE GENOMIC DNA]</scope>
    <source>
        <strain evidence="7 8">An925</strain>
    </source>
</reference>
<evidence type="ECO:0000256" key="1">
    <source>
        <dbReference type="ARBA" id="ARBA00005964"/>
    </source>
</evidence>
<proteinExistence type="inferred from homology"/>
<evidence type="ECO:0000313" key="8">
    <source>
        <dbReference type="Proteomes" id="UP001200470"/>
    </source>
</evidence>
<dbReference type="InterPro" id="IPR019826">
    <property type="entry name" value="Carboxylesterase_B_AS"/>
</dbReference>
<dbReference type="PANTHER" id="PTHR11559">
    <property type="entry name" value="CARBOXYLESTERASE"/>
    <property type="match status" value="1"/>
</dbReference>
<evidence type="ECO:0000256" key="4">
    <source>
        <dbReference type="RuleBase" id="RU361235"/>
    </source>
</evidence>
<dbReference type="Proteomes" id="UP001200470">
    <property type="component" value="Unassembled WGS sequence"/>
</dbReference>
<evidence type="ECO:0000256" key="3">
    <source>
        <dbReference type="ARBA" id="ARBA00022801"/>
    </source>
</evidence>
<gene>
    <name evidence="7" type="ORF">I6E12_05960</name>
</gene>
<dbReference type="Gene3D" id="3.40.50.1820">
    <property type="entry name" value="alpha/beta hydrolase"/>
    <property type="match status" value="1"/>
</dbReference>
<dbReference type="InterPro" id="IPR029058">
    <property type="entry name" value="AB_hydrolase_fold"/>
</dbReference>
<keyword evidence="4" id="KW-0732">Signal</keyword>
<evidence type="ECO:0000256" key="5">
    <source>
        <dbReference type="SAM" id="MobiDB-lite"/>
    </source>
</evidence>
<dbReference type="EMBL" id="JADYTN010000010">
    <property type="protein sequence ID" value="MCF2563653.1"/>
    <property type="molecule type" value="Genomic_DNA"/>
</dbReference>
<feature type="signal peptide" evidence="4">
    <location>
        <begin position="1"/>
        <end position="21"/>
    </location>
</feature>
<dbReference type="Pfam" id="PF00135">
    <property type="entry name" value="COesterase"/>
    <property type="match status" value="1"/>
</dbReference>
<evidence type="ECO:0000313" key="7">
    <source>
        <dbReference type="EMBL" id="MCF2563653.1"/>
    </source>
</evidence>
<dbReference type="InterPro" id="IPR002018">
    <property type="entry name" value="CarbesteraseB"/>
</dbReference>
<dbReference type="RefSeq" id="WP_301637971.1">
    <property type="nucleotide sequence ID" value="NZ_JADYTN010000010.1"/>
</dbReference>
<dbReference type="EC" id="3.1.1.-" evidence="4"/>